<feature type="domain" description="Cysteine-rich" evidence="2">
    <location>
        <begin position="7"/>
        <end position="88"/>
    </location>
</feature>
<dbReference type="PANTHER" id="PTHR42947">
    <property type="entry name" value="COB--COM HETERODISULFIDE REDUCTASE SUBUNIT B 1"/>
    <property type="match status" value="1"/>
</dbReference>
<evidence type="ECO:0000313" key="3">
    <source>
        <dbReference type="EMBL" id="GAF26966.1"/>
    </source>
</evidence>
<proteinExistence type="predicted"/>
<accession>A0A0S6UHG5</accession>
<dbReference type="InterPro" id="IPR004017">
    <property type="entry name" value="Cys_rich_dom"/>
</dbReference>
<name>A0A0S6UHG5_NEOTH</name>
<dbReference type="PANTHER" id="PTHR42947:SF1">
    <property type="entry name" value="COB--COM HETERODISULFIDE REDUCTASE SUBUNIT B 1"/>
    <property type="match status" value="1"/>
</dbReference>
<dbReference type="Pfam" id="PF02754">
    <property type="entry name" value="CCG"/>
    <property type="match status" value="2"/>
</dbReference>
<reference evidence="3" key="1">
    <citation type="journal article" date="2014" name="Gene">
        <title>Genome-guided analysis of transformation efficiency and carbon dioxide assimilation by Moorella thermoacetica Y72.</title>
        <authorList>
            <person name="Tsukahara K."/>
            <person name="Kita A."/>
            <person name="Nakashimada Y."/>
            <person name="Hoshino T."/>
            <person name="Murakami K."/>
        </authorList>
    </citation>
    <scope>NUCLEOTIDE SEQUENCE [LARGE SCALE GENOMIC DNA]</scope>
    <source>
        <strain evidence="3">Y72</strain>
    </source>
</reference>
<sequence length="293" mass="31508">MAGMRLSYYPGCSLHSTAAEFSVSTEALFQALGIELRELDDWCCCGATSGHSLSNFLSHALPLHNLVLAEATGDDLLVPCAACYNSLKNAQAFMAGGSQEAQELNRQVAQALGREYRGEVRVRHVIEVLADPRVENLIKDRLKKSLAGMPLASYYGCLLTRPPKVASFESNPEQPQLMDRLLRLAGAMPVSWSHKNECCGASLAIPQPQIVEGLVGKIVAAARRAGAVAIVTACPLCQTNLDSRQPAGGDFLPVFFITEIIGLALGLNATPWLRKHLIDPLPLLHQQGLLAAS</sequence>
<feature type="domain" description="Cysteine-rich" evidence="2">
    <location>
        <begin position="152"/>
        <end position="242"/>
    </location>
</feature>
<gene>
    <name evidence="3" type="ORF">MTY_2306</name>
</gene>
<protein>
    <submittedName>
        <fullName evidence="3">Heterodisulfide reductase, subunit B</fullName>
    </submittedName>
</protein>
<dbReference type="AlphaFoldDB" id="A0A0S6UHG5"/>
<evidence type="ECO:0000259" key="2">
    <source>
        <dbReference type="Pfam" id="PF02754"/>
    </source>
</evidence>
<evidence type="ECO:0000256" key="1">
    <source>
        <dbReference type="ARBA" id="ARBA00023002"/>
    </source>
</evidence>
<dbReference type="EMBL" id="DF238840">
    <property type="protein sequence ID" value="GAF26966.1"/>
    <property type="molecule type" value="Genomic_DNA"/>
</dbReference>
<dbReference type="Proteomes" id="UP000063718">
    <property type="component" value="Unassembled WGS sequence"/>
</dbReference>
<organism evidence="3">
    <name type="scientific">Moorella thermoacetica Y72</name>
    <dbReference type="NCBI Taxonomy" id="1325331"/>
    <lineage>
        <taxon>Bacteria</taxon>
        <taxon>Bacillati</taxon>
        <taxon>Bacillota</taxon>
        <taxon>Clostridia</taxon>
        <taxon>Neomoorellales</taxon>
        <taxon>Neomoorellaceae</taxon>
        <taxon>Neomoorella</taxon>
    </lineage>
</organism>
<dbReference type="InterPro" id="IPR051278">
    <property type="entry name" value="HdrB/HdrD_reductase"/>
</dbReference>
<keyword evidence="1" id="KW-0560">Oxidoreductase</keyword>
<dbReference type="GO" id="GO:0016491">
    <property type="term" value="F:oxidoreductase activity"/>
    <property type="evidence" value="ECO:0007669"/>
    <property type="project" value="UniProtKB-KW"/>
</dbReference>
<dbReference type="Gene3D" id="1.20.1050.140">
    <property type="match status" value="1"/>
</dbReference>